<reference evidence="1 2" key="1">
    <citation type="journal article" date="2015" name="Microbiome">
        <title>Genomic resolution of linkages in carbon, nitrogen, and sulfur cycling among widespread estuary sediment bacteria.</title>
        <authorList>
            <person name="Baker B.J."/>
            <person name="Lazar C.S."/>
            <person name="Teske A.P."/>
            <person name="Dick G.J."/>
        </authorList>
    </citation>
    <scope>NUCLEOTIDE SEQUENCE [LARGE SCALE GENOMIC DNA]</scope>
    <source>
        <strain evidence="1">SM23_60</strain>
    </source>
</reference>
<proteinExistence type="predicted"/>
<sequence>MSHNRGPRETVVMPNYKNGSIVNLMSSVLQSYGADSRYHPLPVLPADELRQYRNVVLIVIDGLGDEFLAAHGRKSIFAKYRRGKMTSVFPATTASGITTFLTGVAPQQHAITGWFMYLKEMGMVMKILPYVTRSEEICLKSAFRNFYHEKSVFQQIDADSHYVIHSHHIDSQYTEAMTVNAKRVAYHTLTDMVQKMREVVTGRKSKKFVSAYWPDLDAYSHSYGTESVEAIQHFETLNTHITSFVESIRKTNTMVLITSDHGLIDADESKVIRLKEHQDLARTLVLPLCGEPRAVYCYVHPARVATFEKYIEEHLSDYCTQYRAQTLVAKNYFGLFEPNPSLSDRIGDYILIMRENYVLKDTIVGEREYSLKAYHGGMTKKEMYVPLVVMDSKTV</sequence>
<dbReference type="SUPFAM" id="SSF53649">
    <property type="entry name" value="Alkaline phosphatase-like"/>
    <property type="match status" value="1"/>
</dbReference>
<organism evidence="1 2">
    <name type="scientific">candidate division WOR_3 bacterium SM23_60</name>
    <dbReference type="NCBI Taxonomy" id="1703780"/>
    <lineage>
        <taxon>Bacteria</taxon>
        <taxon>Bacteria division WOR-3</taxon>
    </lineage>
</organism>
<evidence type="ECO:0000313" key="2">
    <source>
        <dbReference type="Proteomes" id="UP000051096"/>
    </source>
</evidence>
<name>A0A0S8GJ98_UNCW3</name>
<protein>
    <recommendedName>
        <fullName evidence="3">Phosphodiesterase</fullName>
    </recommendedName>
</protein>
<comment type="caution">
    <text evidence="1">The sequence shown here is derived from an EMBL/GenBank/DDBJ whole genome shotgun (WGS) entry which is preliminary data.</text>
</comment>
<dbReference type="InterPro" id="IPR017850">
    <property type="entry name" value="Alkaline_phosphatase_core_sf"/>
</dbReference>
<evidence type="ECO:0008006" key="3">
    <source>
        <dbReference type="Google" id="ProtNLM"/>
    </source>
</evidence>
<dbReference type="PANTHER" id="PTHR10151:SF120">
    <property type="entry name" value="BIS(5'-ADENOSYL)-TRIPHOSPHATASE"/>
    <property type="match status" value="1"/>
</dbReference>
<dbReference type="Gene3D" id="3.40.720.10">
    <property type="entry name" value="Alkaline Phosphatase, subunit A"/>
    <property type="match status" value="1"/>
</dbReference>
<dbReference type="EMBL" id="LJUO01000020">
    <property type="protein sequence ID" value="KPK72896.1"/>
    <property type="molecule type" value="Genomic_DNA"/>
</dbReference>
<dbReference type="GO" id="GO:0016787">
    <property type="term" value="F:hydrolase activity"/>
    <property type="evidence" value="ECO:0007669"/>
    <property type="project" value="UniProtKB-ARBA"/>
</dbReference>
<accession>A0A0S8GJ98</accession>
<dbReference type="Pfam" id="PF01663">
    <property type="entry name" value="Phosphodiest"/>
    <property type="match status" value="1"/>
</dbReference>
<dbReference type="Proteomes" id="UP000051096">
    <property type="component" value="Unassembled WGS sequence"/>
</dbReference>
<dbReference type="AlphaFoldDB" id="A0A0S8GJ98"/>
<gene>
    <name evidence="1" type="ORF">AMJ87_03380</name>
</gene>
<dbReference type="InterPro" id="IPR002591">
    <property type="entry name" value="Phosphodiest/P_Trfase"/>
</dbReference>
<dbReference type="PANTHER" id="PTHR10151">
    <property type="entry name" value="ECTONUCLEOTIDE PYROPHOSPHATASE/PHOSPHODIESTERASE"/>
    <property type="match status" value="1"/>
</dbReference>
<evidence type="ECO:0000313" key="1">
    <source>
        <dbReference type="EMBL" id="KPK72896.1"/>
    </source>
</evidence>